<dbReference type="PROSITE" id="PS50110">
    <property type="entry name" value="RESPONSE_REGULATORY"/>
    <property type="match status" value="1"/>
</dbReference>
<dbReference type="PROSITE" id="PS50043">
    <property type="entry name" value="HTH_LUXR_2"/>
    <property type="match status" value="1"/>
</dbReference>
<evidence type="ECO:0000259" key="4">
    <source>
        <dbReference type="PROSITE" id="PS50043"/>
    </source>
</evidence>
<dbReference type="PANTHER" id="PTHR45566">
    <property type="entry name" value="HTH-TYPE TRANSCRIPTIONAL REGULATOR YHJB-RELATED"/>
    <property type="match status" value="1"/>
</dbReference>
<evidence type="ECO:0000259" key="5">
    <source>
        <dbReference type="PROSITE" id="PS50110"/>
    </source>
</evidence>
<organism evidence="6 7">
    <name type="scientific">Epilithonimonas xixisoli</name>
    <dbReference type="NCBI Taxonomy" id="1476462"/>
    <lineage>
        <taxon>Bacteria</taxon>
        <taxon>Pseudomonadati</taxon>
        <taxon>Bacteroidota</taxon>
        <taxon>Flavobacteriia</taxon>
        <taxon>Flavobacteriales</taxon>
        <taxon>Weeksellaceae</taxon>
        <taxon>Chryseobacterium group</taxon>
        <taxon>Epilithonimonas</taxon>
    </lineage>
</organism>
<dbReference type="Gene3D" id="3.40.50.2300">
    <property type="match status" value="1"/>
</dbReference>
<dbReference type="GO" id="GO:0000160">
    <property type="term" value="P:phosphorelay signal transduction system"/>
    <property type="evidence" value="ECO:0007669"/>
    <property type="project" value="InterPro"/>
</dbReference>
<evidence type="ECO:0000256" key="3">
    <source>
        <dbReference type="PROSITE-ProRule" id="PRU00169"/>
    </source>
</evidence>
<dbReference type="SMART" id="SM00448">
    <property type="entry name" value="REC"/>
    <property type="match status" value="1"/>
</dbReference>
<comment type="caution">
    <text evidence="6">The sequence shown here is derived from an EMBL/GenBank/DDBJ whole genome shotgun (WGS) entry which is preliminary data.</text>
</comment>
<dbReference type="Gene3D" id="1.10.10.10">
    <property type="entry name" value="Winged helix-like DNA-binding domain superfamily/Winged helix DNA-binding domain"/>
    <property type="match status" value="1"/>
</dbReference>
<feature type="modified residue" description="4-aspartylphosphate" evidence="3">
    <location>
        <position position="60"/>
    </location>
</feature>
<evidence type="ECO:0000256" key="2">
    <source>
        <dbReference type="ARBA" id="ARBA00023125"/>
    </source>
</evidence>
<dbReference type="Proteomes" id="UP000295313">
    <property type="component" value="Unassembled WGS sequence"/>
</dbReference>
<dbReference type="AlphaFoldDB" id="A0A4R8I4S5"/>
<dbReference type="InterPro" id="IPR001789">
    <property type="entry name" value="Sig_transdc_resp-reg_receiver"/>
</dbReference>
<reference evidence="6 7" key="1">
    <citation type="submission" date="2019-03" db="EMBL/GenBank/DDBJ databases">
        <title>Genomic Encyclopedia of Type Strains, Phase III (KMG-III): the genomes of soil and plant-associated and newly described type strains.</title>
        <authorList>
            <person name="Whitman W."/>
        </authorList>
    </citation>
    <scope>NUCLEOTIDE SEQUENCE [LARGE SCALE GENOMIC DNA]</scope>
    <source>
        <strain evidence="6 7">CGMCC 1.12802</strain>
    </source>
</reference>
<dbReference type="EMBL" id="SOEO01000003">
    <property type="protein sequence ID" value="TDX83308.1"/>
    <property type="molecule type" value="Genomic_DNA"/>
</dbReference>
<dbReference type="SUPFAM" id="SSF46894">
    <property type="entry name" value="C-terminal effector domain of the bipartite response regulators"/>
    <property type="match status" value="1"/>
</dbReference>
<dbReference type="CDD" id="cd06170">
    <property type="entry name" value="LuxR_C_like"/>
    <property type="match status" value="1"/>
</dbReference>
<accession>A0A4R8I4S5</accession>
<dbReference type="InterPro" id="IPR011006">
    <property type="entry name" value="CheY-like_superfamily"/>
</dbReference>
<dbReference type="Pfam" id="PF00196">
    <property type="entry name" value="GerE"/>
    <property type="match status" value="1"/>
</dbReference>
<keyword evidence="1 3" id="KW-0597">Phosphoprotein</keyword>
<sequence length="213" mass="23794">MSFPDKKITFLLADDHSLMRQGIVFILEDIELDFEAVHASTLQKALEAVKSNPIDIAIIDAHFPDGTSLSILPEIKTINPDIKIMIFSGIDENVHALKYINAGANGFLSKLSEEDDVKNAIQRMIQFGEYISPVTQALLINSVRNPKLANPLLSLTEKELTIAKMYAEGLGNLEIANKLEVKQNTVSTVKKRIFEKLKIDNIVDLIDILKEHQ</sequence>
<dbReference type="Pfam" id="PF00072">
    <property type="entry name" value="Response_reg"/>
    <property type="match status" value="1"/>
</dbReference>
<keyword evidence="7" id="KW-1185">Reference proteome</keyword>
<dbReference type="SMART" id="SM00421">
    <property type="entry name" value="HTH_LUXR"/>
    <property type="match status" value="1"/>
</dbReference>
<dbReference type="PROSITE" id="PS00622">
    <property type="entry name" value="HTH_LUXR_1"/>
    <property type="match status" value="1"/>
</dbReference>
<dbReference type="CDD" id="cd17535">
    <property type="entry name" value="REC_NarL-like"/>
    <property type="match status" value="1"/>
</dbReference>
<dbReference type="InterPro" id="IPR016032">
    <property type="entry name" value="Sig_transdc_resp-reg_C-effctor"/>
</dbReference>
<dbReference type="PANTHER" id="PTHR45566:SF1">
    <property type="entry name" value="HTH-TYPE TRANSCRIPTIONAL REGULATOR YHJB-RELATED"/>
    <property type="match status" value="1"/>
</dbReference>
<gene>
    <name evidence="6" type="ORF">B0I22_3388</name>
</gene>
<feature type="domain" description="Response regulatory" evidence="5">
    <location>
        <begin position="9"/>
        <end position="125"/>
    </location>
</feature>
<dbReference type="InterPro" id="IPR058245">
    <property type="entry name" value="NreC/VraR/RcsB-like_REC"/>
</dbReference>
<dbReference type="RefSeq" id="WP_133946497.1">
    <property type="nucleotide sequence ID" value="NZ_SOEO01000003.1"/>
</dbReference>
<dbReference type="SUPFAM" id="SSF52172">
    <property type="entry name" value="CheY-like"/>
    <property type="match status" value="1"/>
</dbReference>
<evidence type="ECO:0000256" key="1">
    <source>
        <dbReference type="ARBA" id="ARBA00022553"/>
    </source>
</evidence>
<proteinExistence type="predicted"/>
<dbReference type="InterPro" id="IPR051015">
    <property type="entry name" value="EvgA-like"/>
</dbReference>
<protein>
    <submittedName>
        <fullName evidence="6">LuxR family two component transcriptional regulator</fullName>
    </submittedName>
</protein>
<dbReference type="GO" id="GO:0006355">
    <property type="term" value="P:regulation of DNA-templated transcription"/>
    <property type="evidence" value="ECO:0007669"/>
    <property type="project" value="InterPro"/>
</dbReference>
<dbReference type="OrthoDB" id="1013073at2"/>
<evidence type="ECO:0000313" key="6">
    <source>
        <dbReference type="EMBL" id="TDX83308.1"/>
    </source>
</evidence>
<evidence type="ECO:0000313" key="7">
    <source>
        <dbReference type="Proteomes" id="UP000295313"/>
    </source>
</evidence>
<dbReference type="PRINTS" id="PR00038">
    <property type="entry name" value="HTHLUXR"/>
</dbReference>
<feature type="domain" description="HTH luxR-type" evidence="4">
    <location>
        <begin position="148"/>
        <end position="213"/>
    </location>
</feature>
<dbReference type="GO" id="GO:0003677">
    <property type="term" value="F:DNA binding"/>
    <property type="evidence" value="ECO:0007669"/>
    <property type="project" value="UniProtKB-KW"/>
</dbReference>
<dbReference type="InterPro" id="IPR036388">
    <property type="entry name" value="WH-like_DNA-bd_sf"/>
</dbReference>
<keyword evidence="2" id="KW-0238">DNA-binding</keyword>
<name>A0A4R8I4S5_9FLAO</name>
<dbReference type="InterPro" id="IPR000792">
    <property type="entry name" value="Tscrpt_reg_LuxR_C"/>
</dbReference>